<organism evidence="3 4">
    <name type="scientific">Sedimentisphaera salicampi</name>
    <dbReference type="NCBI Taxonomy" id="1941349"/>
    <lineage>
        <taxon>Bacteria</taxon>
        <taxon>Pseudomonadati</taxon>
        <taxon>Planctomycetota</taxon>
        <taxon>Phycisphaerae</taxon>
        <taxon>Sedimentisphaerales</taxon>
        <taxon>Sedimentisphaeraceae</taxon>
        <taxon>Sedimentisphaera</taxon>
    </lineage>
</organism>
<evidence type="ECO:0000313" key="3">
    <source>
        <dbReference type="EMBL" id="ARN55949.1"/>
    </source>
</evidence>
<keyword evidence="1" id="KW-0732">Signal</keyword>
<sequence precursor="true">MKLFLKLSVLTTLLLNAAVMAEDWPWEGSGTSSDPFLINTVEDFNKIDNDPFHMDKHYALTAQLDFEGAEPNAIGSQEYPFQGQFVGKYVNPDTGTTAAGSLKNFSLTSNGPRPCGIFRVVGSEGKIYSLTVHSPVIASSSNAATGGIAGRNNGVINECTVSNAQITGKNGVGGIAGYNSGIINFCGADGQIIGENTTGGICGYLEGGELTQSTFDGQVTGQEYTGGAVGGINAYSSVSDCFASAEITGGSYAGGFCGTASESTIIDCVVYGSVEASGWAGGMCGINYAEFKTCAAYSDVSAVSSLSYGLNNLTLKADTYVGGFAGINNNVIENCFARGNVKSVVNAGGFSISYFIESVEDQPSVLSYSFAGGFAGLNSGSISRCYSVGQVDGGLLADSNSSPYVNDPNFVTDVLYEGGFTGKNDSSVSGSYFDKDASGLTGEESDGGQAKTTAEMKNQNTYANWDFAQTWRIDGGYPQFMWQVSVSFNPSSITKSLSQGEVPVFKPKAVMQGEGSLSCQISVEYSDGNGWLSATPASFELNKNEIDQTLDVSLNPAGLPAGIYEADIVLSSAALEYDALLPVKMAVLPANGDFNNDSKVDIADFVKFAAIWKDQSITISELKDFASNWLN</sequence>
<dbReference type="STRING" id="1941349.STSP1_00318"/>
<dbReference type="InterPro" id="IPR011493">
    <property type="entry name" value="GLUG"/>
</dbReference>
<evidence type="ECO:0000256" key="1">
    <source>
        <dbReference type="SAM" id="SignalP"/>
    </source>
</evidence>
<evidence type="ECO:0000313" key="4">
    <source>
        <dbReference type="Proteomes" id="UP000193334"/>
    </source>
</evidence>
<feature type="chain" id="PRO_5012506825" description="GLUG domain-containing protein" evidence="1">
    <location>
        <begin position="22"/>
        <end position="631"/>
    </location>
</feature>
<protein>
    <recommendedName>
        <fullName evidence="2">GLUG domain-containing protein</fullName>
    </recommendedName>
</protein>
<dbReference type="KEGG" id="pbp:STSP1_00318"/>
<accession>A0A1W6LJK7</accession>
<dbReference type="EMBL" id="CP021023">
    <property type="protein sequence ID" value="ARN55949.1"/>
    <property type="molecule type" value="Genomic_DNA"/>
</dbReference>
<keyword evidence="4" id="KW-1185">Reference proteome</keyword>
<gene>
    <name evidence="3" type="ORF">STSP1_00318</name>
</gene>
<feature type="domain" description="GLUG" evidence="2">
    <location>
        <begin position="319"/>
        <end position="341"/>
    </location>
</feature>
<reference evidence="4" key="1">
    <citation type="submission" date="2017-04" db="EMBL/GenBank/DDBJ databases">
        <title>Comparative genomics and description of representatives of a novel lineage of planctomycetes thriving in anoxic sediments.</title>
        <authorList>
            <person name="Spring S."/>
            <person name="Bunk B."/>
            <person name="Sproer C."/>
        </authorList>
    </citation>
    <scope>NUCLEOTIDE SEQUENCE [LARGE SCALE GENOMIC DNA]</scope>
    <source>
        <strain evidence="4">ST-PulAB-D4</strain>
    </source>
</reference>
<dbReference type="Gene3D" id="2.160.20.110">
    <property type="match status" value="3"/>
</dbReference>
<feature type="signal peptide" evidence="1">
    <location>
        <begin position="1"/>
        <end position="21"/>
    </location>
</feature>
<dbReference type="Proteomes" id="UP000193334">
    <property type="component" value="Chromosome"/>
</dbReference>
<evidence type="ECO:0000259" key="2">
    <source>
        <dbReference type="Pfam" id="PF07581"/>
    </source>
</evidence>
<dbReference type="AlphaFoldDB" id="A0A1W6LJK7"/>
<name>A0A1W6LJK7_9BACT</name>
<proteinExistence type="predicted"/>
<dbReference type="Pfam" id="PF07581">
    <property type="entry name" value="Glug"/>
    <property type="match status" value="1"/>
</dbReference>